<name>A0A1A5ZVN3_9TREE</name>
<feature type="region of interest" description="Disordered" evidence="1">
    <location>
        <begin position="65"/>
        <end position="107"/>
    </location>
</feature>
<gene>
    <name evidence="2" type="ORF">I303_07779</name>
    <name evidence="3" type="ORF">I303_107774</name>
</gene>
<evidence type="ECO:0000313" key="4">
    <source>
        <dbReference type="Proteomes" id="UP000078595"/>
    </source>
</evidence>
<dbReference type="VEuPathDB" id="FungiDB:I303_07779"/>
<dbReference type="Proteomes" id="UP000078595">
    <property type="component" value="Chromosome 10"/>
</dbReference>
<protein>
    <submittedName>
        <fullName evidence="2">Uncharacterized protein</fullName>
    </submittedName>
</protein>
<proteinExistence type="predicted"/>
<keyword evidence="4" id="KW-1185">Reference proteome</keyword>
<evidence type="ECO:0000313" key="3">
    <source>
        <dbReference type="EMBL" id="WWC65160.1"/>
    </source>
</evidence>
<dbReference type="AlphaFoldDB" id="A0A1A5ZVN3"/>
<reference evidence="2" key="1">
    <citation type="submission" date="2013-07" db="EMBL/GenBank/DDBJ databases">
        <title>The Genome Sequence of Cryptococcus dejecticola CBS10117.</title>
        <authorList>
            <consortium name="The Broad Institute Genome Sequencing Platform"/>
            <person name="Cuomo C."/>
            <person name="Litvintseva A."/>
            <person name="Chen Y."/>
            <person name="Heitman J."/>
            <person name="Sun S."/>
            <person name="Springer D."/>
            <person name="Dromer F."/>
            <person name="Young S.K."/>
            <person name="Zeng Q."/>
            <person name="Gargeya S."/>
            <person name="Fitzgerald M."/>
            <person name="Abouelleil A."/>
            <person name="Alvarado L."/>
            <person name="Berlin A.M."/>
            <person name="Chapman S.B."/>
            <person name="Dewar J."/>
            <person name="Goldberg J."/>
            <person name="Griggs A."/>
            <person name="Gujja S."/>
            <person name="Hansen M."/>
            <person name="Howarth C."/>
            <person name="Imamovic A."/>
            <person name="Larimer J."/>
            <person name="McCowan C."/>
            <person name="Murphy C."/>
            <person name="Pearson M."/>
            <person name="Priest M."/>
            <person name="Roberts A."/>
            <person name="Saif S."/>
            <person name="Shea T."/>
            <person name="Sykes S."/>
            <person name="Wortman J."/>
            <person name="Nusbaum C."/>
            <person name="Birren B."/>
        </authorList>
    </citation>
    <scope>NUCLEOTIDE SEQUENCE [LARGE SCALE GENOMIC DNA]</scope>
    <source>
        <strain evidence="2">CBS 10117</strain>
    </source>
</reference>
<dbReference type="RefSeq" id="XP_018259711.1">
    <property type="nucleotide sequence ID" value="XM_018411043.1"/>
</dbReference>
<dbReference type="GeneID" id="28971478"/>
<feature type="compositionally biased region" description="Basic and acidic residues" evidence="1">
    <location>
        <begin position="31"/>
        <end position="40"/>
    </location>
</feature>
<reference evidence="3" key="3">
    <citation type="submission" date="2024-02" db="EMBL/GenBank/DDBJ databases">
        <title>Comparative genomics of Cryptococcus and Kwoniella reveals pathogenesis evolution and contrasting modes of karyotype evolution via chromosome fusion or intercentromeric recombination.</title>
        <authorList>
            <person name="Coelho M.A."/>
            <person name="David-Palma M."/>
            <person name="Shea T."/>
            <person name="Bowers K."/>
            <person name="McGinley-Smith S."/>
            <person name="Mohammad A.W."/>
            <person name="Gnirke A."/>
            <person name="Yurkov A.M."/>
            <person name="Nowrousian M."/>
            <person name="Sun S."/>
            <person name="Cuomo C.A."/>
            <person name="Heitman J."/>
        </authorList>
    </citation>
    <scope>NUCLEOTIDE SEQUENCE</scope>
    <source>
        <strain evidence="3">CBS 10117</strain>
    </source>
</reference>
<feature type="region of interest" description="Disordered" evidence="1">
    <location>
        <begin position="1"/>
        <end position="49"/>
    </location>
</feature>
<reference evidence="3" key="2">
    <citation type="submission" date="2013-07" db="EMBL/GenBank/DDBJ databases">
        <authorList>
            <consortium name="The Broad Institute Genome Sequencing Platform"/>
            <person name="Cuomo C."/>
            <person name="Litvintseva A."/>
            <person name="Chen Y."/>
            <person name="Heitman J."/>
            <person name="Sun S."/>
            <person name="Springer D."/>
            <person name="Dromer F."/>
            <person name="Young S.K."/>
            <person name="Zeng Q."/>
            <person name="Gargeya S."/>
            <person name="Fitzgerald M."/>
            <person name="Abouelleil A."/>
            <person name="Alvarado L."/>
            <person name="Berlin A.M."/>
            <person name="Chapman S.B."/>
            <person name="Dewar J."/>
            <person name="Goldberg J."/>
            <person name="Griggs A."/>
            <person name="Gujja S."/>
            <person name="Hansen M."/>
            <person name="Howarth C."/>
            <person name="Imamovic A."/>
            <person name="Larimer J."/>
            <person name="McCowan C."/>
            <person name="Murphy C."/>
            <person name="Pearson M."/>
            <person name="Priest M."/>
            <person name="Roberts A."/>
            <person name="Saif S."/>
            <person name="Shea T."/>
            <person name="Sykes S."/>
            <person name="Wortman J."/>
            <person name="Nusbaum C."/>
            <person name="Birren B."/>
        </authorList>
    </citation>
    <scope>NUCLEOTIDE SEQUENCE</scope>
    <source>
        <strain evidence="3">CBS 10117</strain>
    </source>
</reference>
<dbReference type="KEGG" id="kdj:28971478"/>
<feature type="compositionally biased region" description="Polar residues" evidence="1">
    <location>
        <begin position="65"/>
        <end position="91"/>
    </location>
</feature>
<evidence type="ECO:0000313" key="2">
    <source>
        <dbReference type="EMBL" id="OBR81869.1"/>
    </source>
</evidence>
<evidence type="ECO:0000256" key="1">
    <source>
        <dbReference type="SAM" id="MobiDB-lite"/>
    </source>
</evidence>
<accession>A0A1A5ZVN3</accession>
<dbReference type="EMBL" id="KI894036">
    <property type="protein sequence ID" value="OBR81869.1"/>
    <property type="molecule type" value="Genomic_DNA"/>
</dbReference>
<organism evidence="2">
    <name type="scientific">Kwoniella dejecticola CBS 10117</name>
    <dbReference type="NCBI Taxonomy" id="1296121"/>
    <lineage>
        <taxon>Eukaryota</taxon>
        <taxon>Fungi</taxon>
        <taxon>Dikarya</taxon>
        <taxon>Basidiomycota</taxon>
        <taxon>Agaricomycotina</taxon>
        <taxon>Tremellomycetes</taxon>
        <taxon>Tremellales</taxon>
        <taxon>Cryptococcaceae</taxon>
        <taxon>Kwoniella</taxon>
    </lineage>
</organism>
<sequence>MNNIEPMWQNPNPQSWEAMQGFASITPPPDFRSRADHWESHSYQSGQSQNAAKIEAFVLSKPDSQGLSRTSHSSYQVDSSLPSDALTNRSFQPHPDGQPYPSPSLSGTSIHASSDLPYLCPSRLNSTDNLPVASSGHTAYCTLASPYGTMMGMQGFALPPACTGYLRWPLGSSSKRQRIDPTSDALTQDEDWEAVSLALEVLQARFVGAALNTDNLDQAQINLYSGKTGNVRATIANSLELADHLELIKPKDRWTFRASDVALERLSNTSQKDRQLLPYFDMNTGHPEPSGCTEVSFDEAFNEYDQEYFETNLHTHDQQGMDFISDDMLLYDTDIRLPTDSVLHDYTGLNPAFTPEEADSRLLGPLPSPDAASGTANDHFERLRSIDEMDASDASIIDTLHDVPRAASR</sequence>
<dbReference type="EMBL" id="CP144539">
    <property type="protein sequence ID" value="WWC65160.1"/>
    <property type="molecule type" value="Genomic_DNA"/>
</dbReference>
<feature type="compositionally biased region" description="Polar residues" evidence="1">
    <location>
        <begin position="1"/>
        <end position="17"/>
    </location>
</feature>